<dbReference type="RefSeq" id="XP_044566560.1">
    <property type="nucleotide sequence ID" value="XM_044702147.1"/>
</dbReference>
<sequence>MMKQANRYDFHEPYAIWGSSSEDEEEEGTFSSSTTSNSSSTSTSNNYIQTVEGCCSCLDEGTHGMDDEHSPDLASSSISERDKGNNGRDHSHTPLSQQNLKRNSPTTNPTTGSATEKKICRAHKPSSSMTLPKSQSLNSKSLLTSGNDENSNSVVLSEVVIQRRSNSIDETQLFASNKSKCKQQKTKRRRKSSRKIQSCSSMSSYSSTFVPEMVCSPVKSSLYELHGESEQISINIHHMEEAFESILQIAPSMASMREMKRELFLSAYSVYLFLYDRLLDPNLDMSGENHEAQMERLNLVRITKLMMRLVMKNFVNLVVSNEQDETNIGLELNIFNECSAPTNIKKQTEEFLENPLESSNIINFQLLATSSDKTIREKILNTIFRNLKQTGFVACLRLGPDVVGIDYFIFAFYLVEHLFYTRDINHLESFSEELLECIRLFEIMTNKNSISLPNYHQEGIRTEEGLHAKDFFGNSNDNIILTFKDWETGVELSLNACMTLVQSMLLYLFDQDRRHEAFLLALHAVDMDPNNIYALLFLYYYMTEDGFTGNSTPSSPPTSPKMHVSQQPSYMKGIDIIERIEMIIKEHGQLSCEHPHFFPLLEVKEHARLLWNKKSSGC</sequence>
<dbReference type="EMBL" id="VFQX01000012">
    <property type="protein sequence ID" value="KAF0981847.1"/>
    <property type="molecule type" value="Genomic_DNA"/>
</dbReference>
<dbReference type="Proteomes" id="UP000444721">
    <property type="component" value="Unassembled WGS sequence"/>
</dbReference>
<evidence type="ECO:0000313" key="3">
    <source>
        <dbReference type="Proteomes" id="UP000444721"/>
    </source>
</evidence>
<dbReference type="GeneID" id="68118923"/>
<evidence type="ECO:0000256" key="1">
    <source>
        <dbReference type="SAM" id="MobiDB-lite"/>
    </source>
</evidence>
<reference evidence="2 3" key="1">
    <citation type="journal article" date="2019" name="Sci. Rep.">
        <title>Nanopore sequencing improves the draft genome of the human pathogenic amoeba Naegleria fowleri.</title>
        <authorList>
            <person name="Liechti N."/>
            <person name="Schurch N."/>
            <person name="Bruggmann R."/>
            <person name="Wittwer M."/>
        </authorList>
    </citation>
    <scope>NUCLEOTIDE SEQUENCE [LARGE SCALE GENOMIC DNA]</scope>
    <source>
        <strain evidence="2 3">ATCC 30894</strain>
    </source>
</reference>
<name>A0A6A5BX60_NAEFO</name>
<dbReference type="AlphaFoldDB" id="A0A6A5BX60"/>
<feature type="region of interest" description="Disordered" evidence="1">
    <location>
        <begin position="66"/>
        <end position="150"/>
    </location>
</feature>
<dbReference type="VEuPathDB" id="AmoebaDB:NfTy_021050"/>
<keyword evidence="3" id="KW-1185">Reference proteome</keyword>
<feature type="compositionally biased region" description="Polar residues" evidence="1">
    <location>
        <begin position="125"/>
        <end position="148"/>
    </location>
</feature>
<dbReference type="VEuPathDB" id="AmoebaDB:NF0040980"/>
<organism evidence="2 3">
    <name type="scientific">Naegleria fowleri</name>
    <name type="common">Brain eating amoeba</name>
    <dbReference type="NCBI Taxonomy" id="5763"/>
    <lineage>
        <taxon>Eukaryota</taxon>
        <taxon>Discoba</taxon>
        <taxon>Heterolobosea</taxon>
        <taxon>Tetramitia</taxon>
        <taxon>Eutetramitia</taxon>
        <taxon>Vahlkampfiidae</taxon>
        <taxon>Naegleria</taxon>
    </lineage>
</organism>
<proteinExistence type="predicted"/>
<feature type="compositionally biased region" description="Basic residues" evidence="1">
    <location>
        <begin position="179"/>
        <end position="194"/>
    </location>
</feature>
<comment type="caution">
    <text evidence="2">The sequence shown here is derived from an EMBL/GenBank/DDBJ whole genome shotgun (WGS) entry which is preliminary data.</text>
</comment>
<dbReference type="VEuPathDB" id="AmoebaDB:FDP41_011708"/>
<feature type="compositionally biased region" description="Low complexity" evidence="1">
    <location>
        <begin position="29"/>
        <end position="44"/>
    </location>
</feature>
<protein>
    <submittedName>
        <fullName evidence="2">Uncharacterized protein</fullName>
    </submittedName>
</protein>
<feature type="compositionally biased region" description="Basic and acidic residues" evidence="1">
    <location>
        <begin position="79"/>
        <end position="92"/>
    </location>
</feature>
<feature type="region of interest" description="Disordered" evidence="1">
    <location>
        <begin position="177"/>
        <end position="199"/>
    </location>
</feature>
<feature type="compositionally biased region" description="Polar residues" evidence="1">
    <location>
        <begin position="93"/>
        <end position="114"/>
    </location>
</feature>
<gene>
    <name evidence="2" type="ORF">FDP41_011708</name>
</gene>
<accession>A0A6A5BX60</accession>
<evidence type="ECO:0000313" key="2">
    <source>
        <dbReference type="EMBL" id="KAF0981847.1"/>
    </source>
</evidence>
<feature type="region of interest" description="Disordered" evidence="1">
    <location>
        <begin position="18"/>
        <end position="45"/>
    </location>
</feature>
<dbReference type="OrthoDB" id="10404752at2759"/>